<comment type="subcellular location">
    <subcellularLocation>
        <location evidence="1">Cell membrane</location>
        <topology evidence="1">Multi-pass membrane protein</topology>
    </subcellularLocation>
</comment>
<dbReference type="OrthoDB" id="9761531at2"/>
<evidence type="ECO:0000256" key="6">
    <source>
        <dbReference type="SAM" id="Phobius"/>
    </source>
</evidence>
<reference evidence="9" key="1">
    <citation type="submission" date="2015-08" db="EMBL/GenBank/DDBJ databases">
        <authorList>
            <person name="Kim K.M."/>
        </authorList>
    </citation>
    <scope>NUCLEOTIDE SEQUENCE [LARGE SCALE GENOMIC DNA]</scope>
    <source>
        <strain evidence="9">KCTC 23892</strain>
    </source>
</reference>
<evidence type="ECO:0000313" key="8">
    <source>
        <dbReference type="EMBL" id="AOE49878.1"/>
    </source>
</evidence>
<dbReference type="InterPro" id="IPR036866">
    <property type="entry name" value="RibonucZ/Hydroxyglut_hydro"/>
</dbReference>
<dbReference type="NCBIfam" id="TIGR00361">
    <property type="entry name" value="ComEC_Rec2"/>
    <property type="match status" value="1"/>
</dbReference>
<feature type="transmembrane region" description="Helical" evidence="6">
    <location>
        <begin position="274"/>
        <end position="292"/>
    </location>
</feature>
<keyword evidence="5 6" id="KW-0472">Membrane</keyword>
<keyword evidence="3 6" id="KW-0812">Transmembrane</keyword>
<dbReference type="Pfam" id="PF13567">
    <property type="entry name" value="DUF4131"/>
    <property type="match status" value="1"/>
</dbReference>
<dbReference type="Proteomes" id="UP000094147">
    <property type="component" value="Chromosome"/>
</dbReference>
<protein>
    <submittedName>
        <fullName evidence="8">DNA internalization-related competence protein ComEC/Rec2</fullName>
    </submittedName>
</protein>
<feature type="transmembrane region" description="Helical" evidence="6">
    <location>
        <begin position="469"/>
        <end position="486"/>
    </location>
</feature>
<evidence type="ECO:0000256" key="3">
    <source>
        <dbReference type="ARBA" id="ARBA00022692"/>
    </source>
</evidence>
<feature type="transmembrane region" description="Helical" evidence="6">
    <location>
        <begin position="339"/>
        <end position="362"/>
    </location>
</feature>
<dbReference type="Pfam" id="PF00753">
    <property type="entry name" value="Lactamase_B"/>
    <property type="match status" value="1"/>
</dbReference>
<dbReference type="InterPro" id="IPR025405">
    <property type="entry name" value="DUF4131"/>
</dbReference>
<dbReference type="AlphaFoldDB" id="A0A1B3BAP3"/>
<feature type="transmembrane region" description="Helical" evidence="6">
    <location>
        <begin position="231"/>
        <end position="254"/>
    </location>
</feature>
<dbReference type="Gene3D" id="3.60.15.10">
    <property type="entry name" value="Ribonuclease Z/Hydroxyacylglutathione hydrolase-like"/>
    <property type="match status" value="1"/>
</dbReference>
<feature type="domain" description="Metallo-beta-lactamase" evidence="7">
    <location>
        <begin position="523"/>
        <end position="714"/>
    </location>
</feature>
<dbReference type="InterPro" id="IPR004797">
    <property type="entry name" value="Competence_ComEC/Rec2"/>
</dbReference>
<evidence type="ECO:0000256" key="4">
    <source>
        <dbReference type="ARBA" id="ARBA00022989"/>
    </source>
</evidence>
<feature type="transmembrane region" description="Helical" evidence="6">
    <location>
        <begin position="7"/>
        <end position="40"/>
    </location>
</feature>
<dbReference type="SUPFAM" id="SSF56281">
    <property type="entry name" value="Metallo-hydrolase/oxidoreductase"/>
    <property type="match status" value="1"/>
</dbReference>
<evidence type="ECO:0000313" key="9">
    <source>
        <dbReference type="Proteomes" id="UP000094147"/>
    </source>
</evidence>
<keyword evidence="2" id="KW-1003">Cell membrane</keyword>
<accession>A0A1B3BAP3</accession>
<dbReference type="PATRIC" id="fig|1144748.3.peg.1171"/>
<feature type="transmembrane region" description="Helical" evidence="6">
    <location>
        <begin position="374"/>
        <end position="394"/>
    </location>
</feature>
<dbReference type="SMART" id="SM00849">
    <property type="entry name" value="Lactamase_B"/>
    <property type="match status" value="1"/>
</dbReference>
<dbReference type="RefSeq" id="WP_068991050.1">
    <property type="nucleotide sequence ID" value="NZ_CP012418.1"/>
</dbReference>
<dbReference type="GO" id="GO:0030420">
    <property type="term" value="P:establishment of competence for transformation"/>
    <property type="evidence" value="ECO:0007669"/>
    <property type="project" value="InterPro"/>
</dbReference>
<dbReference type="InterPro" id="IPR035681">
    <property type="entry name" value="ComA-like_MBL"/>
</dbReference>
<dbReference type="PANTHER" id="PTHR30619">
    <property type="entry name" value="DNA INTERNALIZATION/COMPETENCE PROTEIN COMEC/REC2"/>
    <property type="match status" value="1"/>
</dbReference>
<name>A0A1B3BAP3_9GAMM</name>
<dbReference type="InterPro" id="IPR052159">
    <property type="entry name" value="Competence_DNA_uptake"/>
</dbReference>
<keyword evidence="9" id="KW-1185">Reference proteome</keyword>
<dbReference type="InterPro" id="IPR004477">
    <property type="entry name" value="ComEC_N"/>
</dbReference>
<dbReference type="CDD" id="cd07731">
    <property type="entry name" value="ComA-like_MBL-fold"/>
    <property type="match status" value="1"/>
</dbReference>
<dbReference type="Pfam" id="PF03772">
    <property type="entry name" value="Competence"/>
    <property type="match status" value="1"/>
</dbReference>
<proteinExistence type="predicted"/>
<organism evidence="8 9">
    <name type="scientific">Kangiella sediminilitoris</name>
    <dbReference type="NCBI Taxonomy" id="1144748"/>
    <lineage>
        <taxon>Bacteria</taxon>
        <taxon>Pseudomonadati</taxon>
        <taxon>Pseudomonadota</taxon>
        <taxon>Gammaproteobacteria</taxon>
        <taxon>Kangiellales</taxon>
        <taxon>Kangiellaceae</taxon>
        <taxon>Kangiella</taxon>
    </lineage>
</organism>
<evidence type="ECO:0000259" key="7">
    <source>
        <dbReference type="SMART" id="SM00849"/>
    </source>
</evidence>
<evidence type="ECO:0000256" key="5">
    <source>
        <dbReference type="ARBA" id="ARBA00023136"/>
    </source>
</evidence>
<dbReference type="PANTHER" id="PTHR30619:SF1">
    <property type="entry name" value="RECOMBINATION PROTEIN 2"/>
    <property type="match status" value="1"/>
</dbReference>
<evidence type="ECO:0000256" key="1">
    <source>
        <dbReference type="ARBA" id="ARBA00004651"/>
    </source>
</evidence>
<keyword evidence="4 6" id="KW-1133">Transmembrane helix</keyword>
<feature type="transmembrane region" description="Helical" evidence="6">
    <location>
        <begin position="406"/>
        <end position="430"/>
    </location>
</feature>
<sequence>MFKWIFGLLLGCCSIFVLPTFPSTIILVICFLLALSLLLFGNLSQKVVVKELAVFISGLALGFCWVSLSAVIQKDNQVKPPHNQSAHIIEAEIDTLPVIYPEYCRFKVRVLEAAKKSISGKAFLLKDYAQTCPYQLGEKWELKVKLKPIYGPVNEAGFDYEFYMFQSGIDGKGYIKSRQLIDHAAPFSISTVRQELYNQLNQFEQAGVLQALILGEKGKMSSSQRELLREFGLSHLVAISGLHISIIAGVSFWLLFKLTGLLNLLCSRPLLSPLTFALVGSCVVALLYSALADFSIPTLRALIMWCSVVISRLLMREAAFLLGLKMALLIIIVGDPLSVLSAGFWMSFLAVTVISLLLFGRIGHDSSAVGKLKTLVHLQIAITLILMIPSLLLFQEASGLGLLANLIMIPVFSLVILPLILLAVLVMVLFNGQWLMFYLSQSIDYFFSSLADLSPYLQWSQISISIQPWLLITLLILALASCFPMGKLRAPLVSMMAVLLLPSVFASNFDSSKAELIVYDVGHGLAVLLTDGERHILYDTGYGNENFSAFESYVYPSLQKRGVEQLDVLILSHRDNDHSGGAGEILTTLPVDKVYAGSWFQEKGSIPGYEPCRSGIKTKVGRFNLEFIHPQGSTPGRNNDSCVLKVSSTTVNNDRVSILLTGDIEKSTEYRLAELFGQELNADILIAPHHGSKSSSSYPLIKMVNPKMVIFPTERYSRYRLPNATVLKRYQLFEPELLDTGCLGQLLINLNTLDYRFLRQESKLWREAPCSLTEN</sequence>
<dbReference type="KEGG" id="ksd:KS2013_1158"/>
<dbReference type="InterPro" id="IPR001279">
    <property type="entry name" value="Metallo-B-lactamas"/>
</dbReference>
<feature type="transmembrane region" description="Helical" evidence="6">
    <location>
        <begin position="313"/>
        <end position="333"/>
    </location>
</feature>
<dbReference type="NCBIfam" id="TIGR00360">
    <property type="entry name" value="ComEC_N-term"/>
    <property type="match status" value="1"/>
</dbReference>
<evidence type="ECO:0000256" key="2">
    <source>
        <dbReference type="ARBA" id="ARBA00022475"/>
    </source>
</evidence>
<dbReference type="GO" id="GO:0005886">
    <property type="term" value="C:plasma membrane"/>
    <property type="evidence" value="ECO:0007669"/>
    <property type="project" value="UniProtKB-SubCell"/>
</dbReference>
<gene>
    <name evidence="8" type="ORF">KS2013_1158</name>
</gene>
<dbReference type="STRING" id="1144748.KS2013_1158"/>
<feature type="transmembrane region" description="Helical" evidence="6">
    <location>
        <begin position="52"/>
        <end position="72"/>
    </location>
</feature>
<dbReference type="EMBL" id="CP012418">
    <property type="protein sequence ID" value="AOE49878.1"/>
    <property type="molecule type" value="Genomic_DNA"/>
</dbReference>